<dbReference type="InterPro" id="IPR042177">
    <property type="entry name" value="Cell/Rod_1"/>
</dbReference>
<dbReference type="PANTHER" id="PTHR34138">
    <property type="entry name" value="CELL SHAPE-DETERMINING PROTEIN MREC"/>
    <property type="match status" value="1"/>
</dbReference>
<dbReference type="NCBIfam" id="TIGR00219">
    <property type="entry name" value="mreC"/>
    <property type="match status" value="1"/>
</dbReference>
<dbReference type="Gene3D" id="2.40.10.350">
    <property type="entry name" value="Rod shape-determining protein MreC, domain 2"/>
    <property type="match status" value="1"/>
</dbReference>
<gene>
    <name evidence="7" type="primary">mreC</name>
    <name evidence="7" type="ORF">MM239_14505</name>
</gene>
<keyword evidence="5" id="KW-0472">Membrane</keyword>
<keyword evidence="8" id="KW-1185">Reference proteome</keyword>
<dbReference type="EMBL" id="JAKZGP010000042">
    <property type="protein sequence ID" value="MCH7410616.1"/>
    <property type="molecule type" value="Genomic_DNA"/>
</dbReference>
<dbReference type="InterPro" id="IPR007221">
    <property type="entry name" value="MreC"/>
</dbReference>
<evidence type="ECO:0000256" key="1">
    <source>
        <dbReference type="ARBA" id="ARBA00009369"/>
    </source>
</evidence>
<dbReference type="Gene3D" id="2.40.10.340">
    <property type="entry name" value="Rod shape-determining protein MreC, domain 1"/>
    <property type="match status" value="1"/>
</dbReference>
<feature type="domain" description="Rod shape-determining protein MreC beta-barrel core" evidence="6">
    <location>
        <begin position="110"/>
        <end position="258"/>
    </location>
</feature>
<dbReference type="InterPro" id="IPR055342">
    <property type="entry name" value="MreC_beta-barrel_core"/>
</dbReference>
<dbReference type="InterPro" id="IPR042175">
    <property type="entry name" value="Cell/Rod_MreC_2"/>
</dbReference>
<organism evidence="7 8">
    <name type="scientific">Belliella filtrata</name>
    <dbReference type="NCBI Taxonomy" id="2923435"/>
    <lineage>
        <taxon>Bacteria</taxon>
        <taxon>Pseudomonadati</taxon>
        <taxon>Bacteroidota</taxon>
        <taxon>Cytophagia</taxon>
        <taxon>Cytophagales</taxon>
        <taxon>Cyclobacteriaceae</taxon>
        <taxon>Belliella</taxon>
    </lineage>
</organism>
<dbReference type="PANTHER" id="PTHR34138:SF1">
    <property type="entry name" value="CELL SHAPE-DETERMINING PROTEIN MREC"/>
    <property type="match status" value="1"/>
</dbReference>
<dbReference type="NCBIfam" id="NF010532">
    <property type="entry name" value="PRK13922.9-3"/>
    <property type="match status" value="1"/>
</dbReference>
<keyword evidence="5" id="KW-0812">Transmembrane</keyword>
<proteinExistence type="inferred from homology"/>
<evidence type="ECO:0000256" key="3">
    <source>
        <dbReference type="ARBA" id="ARBA00022960"/>
    </source>
</evidence>
<reference evidence="7" key="1">
    <citation type="submission" date="2022-03" db="EMBL/GenBank/DDBJ databases">
        <title>De novo assembled genomes of Belliella spp. (Cyclobacteriaceae) strains.</title>
        <authorList>
            <person name="Szabo A."/>
            <person name="Korponai K."/>
            <person name="Felfoldi T."/>
        </authorList>
    </citation>
    <scope>NUCLEOTIDE SEQUENCE</scope>
    <source>
        <strain evidence="7">DSM 111904</strain>
    </source>
</reference>
<dbReference type="Pfam" id="PF04085">
    <property type="entry name" value="MreC"/>
    <property type="match status" value="1"/>
</dbReference>
<evidence type="ECO:0000313" key="8">
    <source>
        <dbReference type="Proteomes" id="UP001165489"/>
    </source>
</evidence>
<evidence type="ECO:0000256" key="2">
    <source>
        <dbReference type="ARBA" id="ARBA00013855"/>
    </source>
</evidence>
<dbReference type="RefSeq" id="WP_241348979.1">
    <property type="nucleotide sequence ID" value="NZ_JAKZGP010000042.1"/>
</dbReference>
<comment type="similarity">
    <text evidence="1">Belongs to the MreC family.</text>
</comment>
<comment type="caution">
    <text evidence="7">The sequence shown here is derived from an EMBL/GenBank/DDBJ whole genome shotgun (WGS) entry which is preliminary data.</text>
</comment>
<evidence type="ECO:0000259" key="6">
    <source>
        <dbReference type="Pfam" id="PF04085"/>
    </source>
</evidence>
<evidence type="ECO:0000256" key="4">
    <source>
        <dbReference type="ARBA" id="ARBA00032089"/>
    </source>
</evidence>
<accession>A0ABS9V2L3</accession>
<sequence length="278" mass="30645">MQRILLFLYSLRAFLLFVFLEAIAIWLIVSYNSQQGSAFFNSSNKFSGKVLTAQKNVSEYFSLADVNARLLDTNAELLTELEIRRKPADSAYVFVDSTLAANFDFKGAKVINNSIRLSQNHLTINKGSRHGIKPGMGVFNGEGVVGRVKGVSTNFATVISLLHTELLVSSKVDSSEVFGSIKWDGVSPRFAKMLYVPRHVKVAEGDNIVTSGYNAVFPEGIQVGVISEVKQGSDTNYLDITVELATDFTKISYVYLVENTVEAELDSLYSISGIKNEQ</sequence>
<keyword evidence="3" id="KW-0133">Cell shape</keyword>
<keyword evidence="5" id="KW-1133">Transmembrane helix</keyword>
<name>A0ABS9V2L3_9BACT</name>
<evidence type="ECO:0000313" key="7">
    <source>
        <dbReference type="EMBL" id="MCH7410616.1"/>
    </source>
</evidence>
<dbReference type="Proteomes" id="UP001165489">
    <property type="component" value="Unassembled WGS sequence"/>
</dbReference>
<feature type="transmembrane region" description="Helical" evidence="5">
    <location>
        <begin position="7"/>
        <end position="29"/>
    </location>
</feature>
<evidence type="ECO:0000256" key="5">
    <source>
        <dbReference type="SAM" id="Phobius"/>
    </source>
</evidence>
<protein>
    <recommendedName>
        <fullName evidence="2">Cell shape-determining protein MreC</fullName>
    </recommendedName>
    <alternativeName>
        <fullName evidence="4">Cell shape protein MreC</fullName>
    </alternativeName>
</protein>